<feature type="region of interest" description="Disordered" evidence="1">
    <location>
        <begin position="1"/>
        <end position="38"/>
    </location>
</feature>
<name>A0ABU7AH05_9TELE</name>
<dbReference type="EMBL" id="JAHUTI010014906">
    <property type="protein sequence ID" value="MED6237334.1"/>
    <property type="molecule type" value="Genomic_DNA"/>
</dbReference>
<feature type="compositionally biased region" description="Basic and acidic residues" evidence="1">
    <location>
        <begin position="1"/>
        <end position="13"/>
    </location>
</feature>
<sequence>MLRCHLERNRESSRQSPRSLPDPDSSSPAPLWQAQGVRRPEIVPTACPGPCNGPPPGGTCLEHLTLSLRE</sequence>
<protein>
    <submittedName>
        <fullName evidence="2">Uncharacterized protein</fullName>
    </submittedName>
</protein>
<feature type="compositionally biased region" description="Low complexity" evidence="1">
    <location>
        <begin position="14"/>
        <end position="31"/>
    </location>
</feature>
<comment type="caution">
    <text evidence="2">The sequence shown here is derived from an EMBL/GenBank/DDBJ whole genome shotgun (WGS) entry which is preliminary data.</text>
</comment>
<proteinExistence type="predicted"/>
<accession>A0ABU7AH05</accession>
<evidence type="ECO:0000256" key="1">
    <source>
        <dbReference type="SAM" id="MobiDB-lite"/>
    </source>
</evidence>
<dbReference type="Proteomes" id="UP001345963">
    <property type="component" value="Unassembled WGS sequence"/>
</dbReference>
<gene>
    <name evidence="2" type="ORF">ATANTOWER_022979</name>
</gene>
<organism evidence="2 3">
    <name type="scientific">Ataeniobius toweri</name>
    <dbReference type="NCBI Taxonomy" id="208326"/>
    <lineage>
        <taxon>Eukaryota</taxon>
        <taxon>Metazoa</taxon>
        <taxon>Chordata</taxon>
        <taxon>Craniata</taxon>
        <taxon>Vertebrata</taxon>
        <taxon>Euteleostomi</taxon>
        <taxon>Actinopterygii</taxon>
        <taxon>Neopterygii</taxon>
        <taxon>Teleostei</taxon>
        <taxon>Neoteleostei</taxon>
        <taxon>Acanthomorphata</taxon>
        <taxon>Ovalentaria</taxon>
        <taxon>Atherinomorphae</taxon>
        <taxon>Cyprinodontiformes</taxon>
        <taxon>Goodeidae</taxon>
        <taxon>Ataeniobius</taxon>
    </lineage>
</organism>
<evidence type="ECO:0000313" key="3">
    <source>
        <dbReference type="Proteomes" id="UP001345963"/>
    </source>
</evidence>
<evidence type="ECO:0000313" key="2">
    <source>
        <dbReference type="EMBL" id="MED6237334.1"/>
    </source>
</evidence>
<keyword evidence="3" id="KW-1185">Reference proteome</keyword>
<reference evidence="2 3" key="1">
    <citation type="submission" date="2021-07" db="EMBL/GenBank/DDBJ databases">
        <authorList>
            <person name="Palmer J.M."/>
        </authorList>
    </citation>
    <scope>NUCLEOTIDE SEQUENCE [LARGE SCALE GENOMIC DNA]</scope>
    <source>
        <strain evidence="2 3">AT_MEX2019</strain>
        <tissue evidence="2">Muscle</tissue>
    </source>
</reference>